<dbReference type="AlphaFoldDB" id="A0A9X4MCH1"/>
<dbReference type="RefSeq" id="WP_277909283.1">
    <property type="nucleotide sequence ID" value="NZ_VBTY01000232.1"/>
</dbReference>
<dbReference type="EMBL" id="VBTY01000232">
    <property type="protein sequence ID" value="MDG3496817.1"/>
    <property type="molecule type" value="Genomic_DNA"/>
</dbReference>
<sequence length="60" mass="6827">MISLLDFDYLHHTLDANKRGLAPYISINISIKSDRGRSGFGKRHAPKPPLLRDLRQKNAI</sequence>
<proteinExistence type="predicted"/>
<evidence type="ECO:0000313" key="3">
    <source>
        <dbReference type="Proteomes" id="UP001152872"/>
    </source>
</evidence>
<organism evidence="2 3">
    <name type="scientific">Pseudanabaena catenata USMAC16</name>
    <dbReference type="NCBI Taxonomy" id="1855837"/>
    <lineage>
        <taxon>Bacteria</taxon>
        <taxon>Bacillati</taxon>
        <taxon>Cyanobacteriota</taxon>
        <taxon>Cyanophyceae</taxon>
        <taxon>Pseudanabaenales</taxon>
        <taxon>Pseudanabaenaceae</taxon>
        <taxon>Pseudanabaena</taxon>
    </lineage>
</organism>
<gene>
    <name evidence="2" type="ORF">FEV09_19945</name>
</gene>
<name>A0A9X4MCH1_9CYAN</name>
<feature type="region of interest" description="Disordered" evidence="1">
    <location>
        <begin position="34"/>
        <end position="60"/>
    </location>
</feature>
<comment type="caution">
    <text evidence="2">The sequence shown here is derived from an EMBL/GenBank/DDBJ whole genome shotgun (WGS) entry which is preliminary data.</text>
</comment>
<keyword evidence="3" id="KW-1185">Reference proteome</keyword>
<evidence type="ECO:0000313" key="2">
    <source>
        <dbReference type="EMBL" id="MDG3496817.1"/>
    </source>
</evidence>
<reference evidence="2" key="1">
    <citation type="submission" date="2019-05" db="EMBL/GenBank/DDBJ databases">
        <title>Whole genome sequencing of Pseudanabaena catenata USMAC16.</title>
        <authorList>
            <person name="Khan Z."/>
            <person name="Omar W.M."/>
            <person name="Convey P."/>
            <person name="Merican F."/>
            <person name="Najimudin N."/>
        </authorList>
    </citation>
    <scope>NUCLEOTIDE SEQUENCE</scope>
    <source>
        <strain evidence="2">USMAC16</strain>
    </source>
</reference>
<accession>A0A9X4MCH1</accession>
<protein>
    <submittedName>
        <fullName evidence="2">Uncharacterized protein</fullName>
    </submittedName>
</protein>
<evidence type="ECO:0000256" key="1">
    <source>
        <dbReference type="SAM" id="MobiDB-lite"/>
    </source>
</evidence>
<dbReference type="Proteomes" id="UP001152872">
    <property type="component" value="Unassembled WGS sequence"/>
</dbReference>
<feature type="compositionally biased region" description="Basic and acidic residues" evidence="1">
    <location>
        <begin position="50"/>
        <end position="60"/>
    </location>
</feature>